<dbReference type="Proteomes" id="UP001431572">
    <property type="component" value="Chromosome 2"/>
</dbReference>
<dbReference type="Pfam" id="PF13700">
    <property type="entry name" value="DUF4158"/>
    <property type="match status" value="1"/>
</dbReference>
<accession>A0A8T7M6J0</accession>
<keyword evidence="3" id="KW-0238">DNA-binding</keyword>
<reference evidence="8" key="2">
    <citation type="journal article" date="2024" name="Nature">
        <title>Anoxygenic phototroph of the Chloroflexota uses a type I reaction centre.</title>
        <authorList>
            <person name="Tsuji J.M."/>
            <person name="Shaw N.A."/>
            <person name="Nagashima S."/>
            <person name="Venkiteswaran J.J."/>
            <person name="Schiff S.L."/>
            <person name="Watanabe T."/>
            <person name="Fukui M."/>
            <person name="Hanada S."/>
            <person name="Tank M."/>
            <person name="Neufeld J.D."/>
        </authorList>
    </citation>
    <scope>NUCLEOTIDE SEQUENCE</scope>
    <source>
        <strain evidence="8">L227-S17</strain>
    </source>
</reference>
<evidence type="ECO:0000256" key="2">
    <source>
        <dbReference type="ARBA" id="ARBA00022578"/>
    </source>
</evidence>
<evidence type="ECO:0000256" key="3">
    <source>
        <dbReference type="ARBA" id="ARBA00023125"/>
    </source>
</evidence>
<feature type="domain" description="DUF4158" evidence="6">
    <location>
        <begin position="7"/>
        <end position="153"/>
    </location>
</feature>
<dbReference type="GO" id="GO:0006313">
    <property type="term" value="P:DNA transposition"/>
    <property type="evidence" value="ECO:0007669"/>
    <property type="project" value="InterPro"/>
</dbReference>
<dbReference type="InterPro" id="IPR002513">
    <property type="entry name" value="Tn3_Tnp_DDE_dom"/>
</dbReference>
<protein>
    <submittedName>
        <fullName evidence="7">Tn3 family transposase</fullName>
    </submittedName>
</protein>
<name>A0A8T7M6J0_9CHLR</name>
<dbReference type="AlphaFoldDB" id="A0A8T7M6J0"/>
<reference evidence="7 9" key="1">
    <citation type="submission" date="2020-06" db="EMBL/GenBank/DDBJ databases">
        <title>Anoxygenic phototrophic Chloroflexota member uses a Type I reaction center.</title>
        <authorList>
            <person name="Tsuji J.M."/>
            <person name="Shaw N.A."/>
            <person name="Nagashima S."/>
            <person name="Venkiteswaran J."/>
            <person name="Schiff S.L."/>
            <person name="Hanada S."/>
            <person name="Tank M."/>
            <person name="Neufeld J.D."/>
        </authorList>
    </citation>
    <scope>NUCLEOTIDE SEQUENCE [LARGE SCALE GENOMIC DNA]</scope>
    <source>
        <strain evidence="7">L227-S17</strain>
    </source>
</reference>
<sequence>MKRQWLPAELDEHFTLLPAELALLSGKSDAHKLAMAALLKCFQYEGRFPLHKNEVTRAILVYLARQLKLDPDLYLLYDWRGRSVISHRAQIRDYLHFREARDGDVEEMRDWLNTQALRHDQEEEHLKQRIYSRFRELKIEPTTPARIDRLIRSALHAYEEQFFQNIVNKLSPNSRHKLEATLTSTTVIAPSVEAVNQPITPTIDLPFWQQLKAEPGKPGLETVLAEAAKLKKLRELALPLDLFGDATPKSVTRYAARAATESLRQLKTHPLTIRYTLMSAYSLWRLGEVTDNLVELLIEIIHGIGAKAERKVDKELVAEYKKVDGKPNLLYKLARTTASNPKGVIEEVVYPVINQQTLQDIVKEHESTGSNYRQKVYSVMRGSYGHHYRRMVPELLEVLTFRSNNLVHRPLIQALELLKKYAQVDNDQLLYPAEEKVPLEGVVLGNWLELVVEKSKRGKRKRINRIYYEMCVLQTLREQLRCKEIWVEGAGRYRNPDQDVPADFATARQEYYQALNQPLSVEDFITNLKKKMHTALTMLDQGLPTNPYLKIITKKGGGWINLSPLEALAEPAQLDRLKVEVGRRWVMPGLLDFLKETDLRVDFTTIFRSAAQRESLDRPTLQKRLLLCLYALGTNTGFKSMGAGELGEAYRDLLYVKNRFITKDHLREAIIQVCNAIFRARLPTIWGEGTTACVSDSKKFGAWDQNLLTEWHVRYGGRGVVIYWHVEQHSTCIYSQLKSCSSSEVAAMIEGVLRHCTEMSVDRNYVDTHGQSEVAFAFCQLLGFQLMPRMKNIYSQKLYRPETGKPEAYPNLQKILTRPINWDLIRQQYDEMVKFATALRLGTAQTEDILRRFRRNNLTHPTYQALAELGKAIKTIFLCEYLSSRELRQEIHAGLNTVENWNSANSFIYYGKSGEFHSNLLAEQEISMLALHLLQISLVYINTLMLQRVLGEKDWLALMKPEDMRGLSPLIYNHVNPYGLFQLDLSTRLAIEEDRAS</sequence>
<evidence type="ECO:0000313" key="10">
    <source>
        <dbReference type="Proteomes" id="UP001431572"/>
    </source>
</evidence>
<dbReference type="GO" id="GO:0003677">
    <property type="term" value="F:DNA binding"/>
    <property type="evidence" value="ECO:0007669"/>
    <property type="project" value="UniProtKB-KW"/>
</dbReference>
<dbReference type="InterPro" id="IPR047653">
    <property type="entry name" value="Tn3-like_transpos"/>
</dbReference>
<proteinExistence type="inferred from homology"/>
<dbReference type="Pfam" id="PF01526">
    <property type="entry name" value="DDE_Tnp_Tn3"/>
    <property type="match status" value="1"/>
</dbReference>
<evidence type="ECO:0000256" key="4">
    <source>
        <dbReference type="ARBA" id="ARBA00023172"/>
    </source>
</evidence>
<dbReference type="EMBL" id="JACATZ010000003">
    <property type="protein sequence ID" value="NWJ47691.1"/>
    <property type="molecule type" value="Genomic_DNA"/>
</dbReference>
<dbReference type="EMBL" id="CP128400">
    <property type="protein sequence ID" value="WJW69597.1"/>
    <property type="molecule type" value="Genomic_DNA"/>
</dbReference>
<keyword evidence="2" id="KW-0815">Transposition</keyword>
<dbReference type="NCBIfam" id="NF033527">
    <property type="entry name" value="transpos_Tn3"/>
    <property type="match status" value="1"/>
</dbReference>
<keyword evidence="4" id="KW-0233">DNA recombination</keyword>
<dbReference type="RefSeq" id="WP_341471474.1">
    <property type="nucleotide sequence ID" value="NZ_CP128400.1"/>
</dbReference>
<dbReference type="GO" id="GO:0004803">
    <property type="term" value="F:transposase activity"/>
    <property type="evidence" value="ECO:0007669"/>
    <property type="project" value="InterPro"/>
</dbReference>
<evidence type="ECO:0000313" key="9">
    <source>
        <dbReference type="Proteomes" id="UP000521676"/>
    </source>
</evidence>
<comment type="similarity">
    <text evidence="1">Belongs to the transposase 7 family.</text>
</comment>
<evidence type="ECO:0000259" key="6">
    <source>
        <dbReference type="Pfam" id="PF13700"/>
    </source>
</evidence>
<keyword evidence="10" id="KW-1185">Reference proteome</keyword>
<feature type="domain" description="Tn3 transposase DDE" evidence="5">
    <location>
        <begin position="592"/>
        <end position="981"/>
    </location>
</feature>
<dbReference type="InterPro" id="IPR025296">
    <property type="entry name" value="DUF4158"/>
</dbReference>
<evidence type="ECO:0000259" key="5">
    <source>
        <dbReference type="Pfam" id="PF01526"/>
    </source>
</evidence>
<gene>
    <name evidence="7" type="ORF">HXX08_17700</name>
    <name evidence="8" type="ORF">OZ401_003224</name>
</gene>
<evidence type="ECO:0000313" key="8">
    <source>
        <dbReference type="EMBL" id="WJW69597.1"/>
    </source>
</evidence>
<evidence type="ECO:0000256" key="1">
    <source>
        <dbReference type="ARBA" id="ARBA00009402"/>
    </source>
</evidence>
<dbReference type="Proteomes" id="UP000521676">
    <property type="component" value="Unassembled WGS sequence"/>
</dbReference>
<organism evidence="7 9">
    <name type="scientific">Candidatus Chlorohelix allophototropha</name>
    <dbReference type="NCBI Taxonomy" id="3003348"/>
    <lineage>
        <taxon>Bacteria</taxon>
        <taxon>Bacillati</taxon>
        <taxon>Chloroflexota</taxon>
        <taxon>Chloroflexia</taxon>
        <taxon>Candidatus Chloroheliales</taxon>
        <taxon>Candidatus Chloroheliaceae</taxon>
        <taxon>Candidatus Chlorohelix</taxon>
    </lineage>
</organism>
<evidence type="ECO:0000313" key="7">
    <source>
        <dbReference type="EMBL" id="NWJ47691.1"/>
    </source>
</evidence>